<comment type="caution">
    <text evidence="2">The sequence shown here is derived from an EMBL/GenBank/DDBJ whole genome shotgun (WGS) entry which is preliminary data.</text>
</comment>
<proteinExistence type="predicted"/>
<feature type="region of interest" description="Disordered" evidence="1">
    <location>
        <begin position="173"/>
        <end position="194"/>
    </location>
</feature>
<dbReference type="EMBL" id="JAWDGP010004235">
    <property type="protein sequence ID" value="KAK3766355.1"/>
    <property type="molecule type" value="Genomic_DNA"/>
</dbReference>
<organism evidence="2 3">
    <name type="scientific">Elysia crispata</name>
    <name type="common">lettuce slug</name>
    <dbReference type="NCBI Taxonomy" id="231223"/>
    <lineage>
        <taxon>Eukaryota</taxon>
        <taxon>Metazoa</taxon>
        <taxon>Spiralia</taxon>
        <taxon>Lophotrochozoa</taxon>
        <taxon>Mollusca</taxon>
        <taxon>Gastropoda</taxon>
        <taxon>Heterobranchia</taxon>
        <taxon>Euthyneura</taxon>
        <taxon>Panpulmonata</taxon>
        <taxon>Sacoglossa</taxon>
        <taxon>Placobranchoidea</taxon>
        <taxon>Plakobranchidae</taxon>
        <taxon>Elysia</taxon>
    </lineage>
</organism>
<evidence type="ECO:0000313" key="3">
    <source>
        <dbReference type="Proteomes" id="UP001283361"/>
    </source>
</evidence>
<reference evidence="2" key="1">
    <citation type="journal article" date="2023" name="G3 (Bethesda)">
        <title>A reference genome for the long-term kleptoplast-retaining sea slug Elysia crispata morphotype clarki.</title>
        <authorList>
            <person name="Eastman K.E."/>
            <person name="Pendleton A.L."/>
            <person name="Shaikh M.A."/>
            <person name="Suttiyut T."/>
            <person name="Ogas R."/>
            <person name="Tomko P."/>
            <person name="Gavelis G."/>
            <person name="Widhalm J.R."/>
            <person name="Wisecaver J.H."/>
        </authorList>
    </citation>
    <scope>NUCLEOTIDE SEQUENCE</scope>
    <source>
        <strain evidence="2">ECLA1</strain>
    </source>
</reference>
<keyword evidence="3" id="KW-1185">Reference proteome</keyword>
<evidence type="ECO:0000313" key="2">
    <source>
        <dbReference type="EMBL" id="KAK3766355.1"/>
    </source>
</evidence>
<dbReference type="Proteomes" id="UP001283361">
    <property type="component" value="Unassembled WGS sequence"/>
</dbReference>
<accession>A0AAE0ZBS3</accession>
<dbReference type="AlphaFoldDB" id="A0AAE0ZBS3"/>
<feature type="compositionally biased region" description="Low complexity" evidence="1">
    <location>
        <begin position="178"/>
        <end position="193"/>
    </location>
</feature>
<evidence type="ECO:0000256" key="1">
    <source>
        <dbReference type="SAM" id="MobiDB-lite"/>
    </source>
</evidence>
<sequence>MKEPPANLEDDNLVRELVKKNIYPGRCCSRHRHQHQLAGGWVVRPQILYPIDRVGFEPRQGTGLVAADGRGKVFKSNHIFHLFEDRVSRLISLYAPPLPHALRQICLTMSPSVTRVLLVSCSQPSLTLPAHPRPASRSLYAPPLPHALRRICLTMSPSVTRVLLVSCSQPSLSPPAHPRSASPQPLRPSSPSRAEVLSRYAPKRRLCFAFYLTPPGPLTDWSFSASAWHRSVAQRVPLSVTRTDTTTLDSNSFRILKRKLIIKASRLEIQFPEGI</sequence>
<protein>
    <submittedName>
        <fullName evidence="2">Uncharacterized protein</fullName>
    </submittedName>
</protein>
<gene>
    <name evidence="2" type="ORF">RRG08_044541</name>
</gene>
<name>A0AAE0ZBS3_9GAST</name>